<dbReference type="Pfam" id="PF00155">
    <property type="entry name" value="Aminotran_1_2"/>
    <property type="match status" value="1"/>
</dbReference>
<dbReference type="CDD" id="cd00609">
    <property type="entry name" value="AAT_like"/>
    <property type="match status" value="1"/>
</dbReference>
<sequence length="457" mass="49356">MDPEPSAAVMAAAITERSATGVAAAVNRMIRAGELTPGTRLPTVRKLAEALGTSPTTVNEAWRWLSRIGAIRTEGRNGSFVAEQPGTARPSRFWRLAGDAGRLERDLSTGVPDPELLPRLPALPGRGETPLGYLDPPVLPELETLLREAWRPLWEPEAVTVVDGSLDAVDRLLRHLVHFGDRVVVENPTFPPLLDLLEVLGATVVGVGADESGILPEDLHRALHRRTAVVLLQPRAQNPTGTSMTTERAQELAEILRRSPDTIAVEDDHVGAIATAEQVSLARYAPERTAHVRSFSKSHGPDLRLAAVGGPTELVEQLVARRSLGPAWSSRLLQRLLATMLTDQECVAAVERARTTYAHRRAAVVEALNRRGVAATGEDGFNVWVEVPEERDSLVLLASHGIGAAPGQPFFLAPGANTGGHVRLTTAALRTEHAPWLADSIAEATRVQGHYRHRVGR</sequence>
<reference evidence="7 8" key="1">
    <citation type="submission" date="2020-07" db="EMBL/GenBank/DDBJ databases">
        <title>Sequencing the genomes of 1000 actinobacteria strains.</title>
        <authorList>
            <person name="Klenk H.-P."/>
        </authorList>
    </citation>
    <scope>NUCLEOTIDE SEQUENCE [LARGE SCALE GENOMIC DNA]</scope>
    <source>
        <strain evidence="7 8">DSM 45975</strain>
    </source>
</reference>
<dbReference type="InterPro" id="IPR004839">
    <property type="entry name" value="Aminotransferase_I/II_large"/>
</dbReference>
<dbReference type="Gene3D" id="1.10.10.10">
    <property type="entry name" value="Winged helix-like DNA-binding domain superfamily/Winged helix DNA-binding domain"/>
    <property type="match status" value="1"/>
</dbReference>
<dbReference type="SUPFAM" id="SSF53383">
    <property type="entry name" value="PLP-dependent transferases"/>
    <property type="match status" value="1"/>
</dbReference>
<keyword evidence="2" id="KW-0663">Pyridoxal phosphate</keyword>
<evidence type="ECO:0000256" key="4">
    <source>
        <dbReference type="ARBA" id="ARBA00023125"/>
    </source>
</evidence>
<evidence type="ECO:0000259" key="6">
    <source>
        <dbReference type="PROSITE" id="PS50949"/>
    </source>
</evidence>
<dbReference type="InterPro" id="IPR015421">
    <property type="entry name" value="PyrdxlP-dep_Trfase_major"/>
</dbReference>
<dbReference type="InterPro" id="IPR000524">
    <property type="entry name" value="Tscrpt_reg_HTH_GntR"/>
</dbReference>
<evidence type="ECO:0000256" key="5">
    <source>
        <dbReference type="ARBA" id="ARBA00023163"/>
    </source>
</evidence>
<comment type="caution">
    <text evidence="7">The sequence shown here is derived from an EMBL/GenBank/DDBJ whole genome shotgun (WGS) entry which is preliminary data.</text>
</comment>
<dbReference type="GO" id="GO:0003700">
    <property type="term" value="F:DNA-binding transcription factor activity"/>
    <property type="evidence" value="ECO:0007669"/>
    <property type="project" value="InterPro"/>
</dbReference>
<proteinExistence type="inferred from homology"/>
<protein>
    <submittedName>
        <fullName evidence="7">DNA-binding transcriptional MocR family regulator</fullName>
    </submittedName>
</protein>
<name>A0A839DQV5_9PSEU</name>
<gene>
    <name evidence="7" type="ORF">FHX42_001709</name>
</gene>
<dbReference type="Proteomes" id="UP000569329">
    <property type="component" value="Unassembled WGS sequence"/>
</dbReference>
<keyword evidence="8" id="KW-1185">Reference proteome</keyword>
<dbReference type="InterPro" id="IPR036390">
    <property type="entry name" value="WH_DNA-bd_sf"/>
</dbReference>
<organism evidence="7 8">
    <name type="scientific">Halosaccharopolyspora lacisalsi</name>
    <dbReference type="NCBI Taxonomy" id="1000566"/>
    <lineage>
        <taxon>Bacteria</taxon>
        <taxon>Bacillati</taxon>
        <taxon>Actinomycetota</taxon>
        <taxon>Actinomycetes</taxon>
        <taxon>Pseudonocardiales</taxon>
        <taxon>Pseudonocardiaceae</taxon>
        <taxon>Halosaccharopolyspora</taxon>
    </lineage>
</organism>
<dbReference type="PANTHER" id="PTHR46577:SF2">
    <property type="entry name" value="TRANSCRIPTIONAL REGULATORY PROTEIN"/>
    <property type="match status" value="1"/>
</dbReference>
<keyword evidence="4 7" id="KW-0238">DNA-binding</keyword>
<keyword evidence="3" id="KW-0805">Transcription regulation</keyword>
<keyword evidence="5" id="KW-0804">Transcription</keyword>
<dbReference type="GO" id="GO:0003677">
    <property type="term" value="F:DNA binding"/>
    <property type="evidence" value="ECO:0007669"/>
    <property type="project" value="UniProtKB-KW"/>
</dbReference>
<dbReference type="InterPro" id="IPR036388">
    <property type="entry name" value="WH-like_DNA-bd_sf"/>
</dbReference>
<dbReference type="AlphaFoldDB" id="A0A839DQV5"/>
<dbReference type="SUPFAM" id="SSF46785">
    <property type="entry name" value="Winged helix' DNA-binding domain"/>
    <property type="match status" value="1"/>
</dbReference>
<comment type="similarity">
    <text evidence="1">In the C-terminal section; belongs to the class-I pyridoxal-phosphate-dependent aminotransferase family.</text>
</comment>
<accession>A0A839DQV5</accession>
<dbReference type="Pfam" id="PF00392">
    <property type="entry name" value="GntR"/>
    <property type="match status" value="1"/>
</dbReference>
<dbReference type="CDD" id="cd07377">
    <property type="entry name" value="WHTH_GntR"/>
    <property type="match status" value="1"/>
</dbReference>
<dbReference type="PANTHER" id="PTHR46577">
    <property type="entry name" value="HTH-TYPE TRANSCRIPTIONAL REGULATORY PROTEIN GABR"/>
    <property type="match status" value="1"/>
</dbReference>
<evidence type="ECO:0000313" key="8">
    <source>
        <dbReference type="Proteomes" id="UP000569329"/>
    </source>
</evidence>
<evidence type="ECO:0000256" key="1">
    <source>
        <dbReference type="ARBA" id="ARBA00005384"/>
    </source>
</evidence>
<dbReference type="InterPro" id="IPR051446">
    <property type="entry name" value="HTH_trans_reg/aminotransferase"/>
</dbReference>
<evidence type="ECO:0000256" key="2">
    <source>
        <dbReference type="ARBA" id="ARBA00022898"/>
    </source>
</evidence>
<evidence type="ECO:0000256" key="3">
    <source>
        <dbReference type="ARBA" id="ARBA00023015"/>
    </source>
</evidence>
<dbReference type="PROSITE" id="PS50949">
    <property type="entry name" value="HTH_GNTR"/>
    <property type="match status" value="1"/>
</dbReference>
<dbReference type="GO" id="GO:0030170">
    <property type="term" value="F:pyridoxal phosphate binding"/>
    <property type="evidence" value="ECO:0007669"/>
    <property type="project" value="InterPro"/>
</dbReference>
<dbReference type="EMBL" id="JACGWZ010000002">
    <property type="protein sequence ID" value="MBA8824362.1"/>
    <property type="molecule type" value="Genomic_DNA"/>
</dbReference>
<feature type="domain" description="HTH gntR-type" evidence="6">
    <location>
        <begin position="16"/>
        <end position="84"/>
    </location>
</feature>
<dbReference type="InterPro" id="IPR015424">
    <property type="entry name" value="PyrdxlP-dep_Trfase"/>
</dbReference>
<dbReference type="SMART" id="SM00345">
    <property type="entry name" value="HTH_GNTR"/>
    <property type="match status" value="1"/>
</dbReference>
<evidence type="ECO:0000313" key="7">
    <source>
        <dbReference type="EMBL" id="MBA8824362.1"/>
    </source>
</evidence>
<dbReference type="Gene3D" id="3.40.640.10">
    <property type="entry name" value="Type I PLP-dependent aspartate aminotransferase-like (Major domain)"/>
    <property type="match status" value="1"/>
</dbReference>
<dbReference type="RefSeq" id="WP_220480078.1">
    <property type="nucleotide sequence ID" value="NZ_JACGWZ010000002.1"/>
</dbReference>